<reference evidence="2 3" key="1">
    <citation type="submission" date="2024-03" db="EMBL/GenBank/DDBJ databases">
        <title>Community enrichment and isolation of bacterial strains for fucoidan degradation.</title>
        <authorList>
            <person name="Sichert A."/>
        </authorList>
    </citation>
    <scope>NUCLEOTIDE SEQUENCE [LARGE SCALE GENOMIC DNA]</scope>
    <source>
        <strain evidence="2 3">AS62</strain>
    </source>
</reference>
<protein>
    <submittedName>
        <fullName evidence="2">5'-methylthioadenosine/S-adenosylhomocysteine nucleosidase</fullName>
        <ecNumber evidence="2">3.2.2.16</ecNumber>
        <ecNumber evidence="2">3.2.2.9</ecNumber>
    </submittedName>
</protein>
<comment type="caution">
    <text evidence="2">The sequence shown here is derived from an EMBL/GenBank/DDBJ whole genome shotgun (WGS) entry which is preliminary data.</text>
</comment>
<dbReference type="InterPro" id="IPR000845">
    <property type="entry name" value="Nucleoside_phosphorylase_d"/>
</dbReference>
<dbReference type="EC" id="3.2.2.9" evidence="2"/>
<dbReference type="Pfam" id="PF01048">
    <property type="entry name" value="PNP_UDP_1"/>
    <property type="match status" value="2"/>
</dbReference>
<sequence>MAANPEYGDHLKQRITPLMCGIGPVESAVAVTKALGNIKPDLLVSLGSGGSRTLKQGAVYQASSVSYRDMDASPLGFEKGQTPLIDLPVEIPMAVQIDGIESARLSTGANIVSGADYDEIDADMVDMETFAILRACMAFDVPMIGLRGISDGNEALSKLSDWTQYLHVVDQNLAHAVDLLEAQVGS</sequence>
<evidence type="ECO:0000313" key="2">
    <source>
        <dbReference type="EMBL" id="MEM5502137.1"/>
    </source>
</evidence>
<organism evidence="2 3">
    <name type="scientific">Ahrensia kielensis</name>
    <dbReference type="NCBI Taxonomy" id="76980"/>
    <lineage>
        <taxon>Bacteria</taxon>
        <taxon>Pseudomonadati</taxon>
        <taxon>Pseudomonadota</taxon>
        <taxon>Alphaproteobacteria</taxon>
        <taxon>Hyphomicrobiales</taxon>
        <taxon>Ahrensiaceae</taxon>
        <taxon>Ahrensia</taxon>
    </lineage>
</organism>
<dbReference type="Proteomes" id="UP001477870">
    <property type="component" value="Unassembled WGS sequence"/>
</dbReference>
<dbReference type="GO" id="GO:0008782">
    <property type="term" value="F:adenosylhomocysteine nucleosidase activity"/>
    <property type="evidence" value="ECO:0007669"/>
    <property type="project" value="UniProtKB-EC"/>
</dbReference>
<dbReference type="Gene3D" id="3.40.50.1580">
    <property type="entry name" value="Nucleoside phosphorylase domain"/>
    <property type="match status" value="1"/>
</dbReference>
<proteinExistence type="predicted"/>
<evidence type="ECO:0000313" key="3">
    <source>
        <dbReference type="Proteomes" id="UP001477870"/>
    </source>
</evidence>
<gene>
    <name evidence="2" type="ORF">WNY59_11095</name>
</gene>
<dbReference type="GO" id="GO:0008930">
    <property type="term" value="F:methylthioadenosine nucleosidase activity"/>
    <property type="evidence" value="ECO:0007669"/>
    <property type="project" value="UniProtKB-EC"/>
</dbReference>
<keyword evidence="2" id="KW-0326">Glycosidase</keyword>
<name>A0ABU9T7P1_9HYPH</name>
<dbReference type="PANTHER" id="PTHR46832">
    <property type="entry name" value="5'-METHYLTHIOADENOSINE/S-ADENOSYLHOMOCYSTEINE NUCLEOSIDASE"/>
    <property type="match status" value="1"/>
</dbReference>
<feature type="domain" description="Nucleoside phosphorylase" evidence="1">
    <location>
        <begin position="116"/>
        <end position="156"/>
    </location>
</feature>
<dbReference type="InterPro" id="IPR035994">
    <property type="entry name" value="Nucleoside_phosphorylase_sf"/>
</dbReference>
<dbReference type="InterPro" id="IPR010050">
    <property type="entry name" value="MTA_SAH_nuc_hyp"/>
</dbReference>
<evidence type="ECO:0000259" key="1">
    <source>
        <dbReference type="Pfam" id="PF01048"/>
    </source>
</evidence>
<dbReference type="RefSeq" id="WP_342848723.1">
    <property type="nucleotide sequence ID" value="NZ_JBBMQO010000006.1"/>
</dbReference>
<feature type="domain" description="Nucleoside phosphorylase" evidence="1">
    <location>
        <begin position="12"/>
        <end position="85"/>
    </location>
</feature>
<dbReference type="NCBIfam" id="TIGR01705">
    <property type="entry name" value="MTA_SAH-nuc-hyp"/>
    <property type="match status" value="1"/>
</dbReference>
<keyword evidence="2" id="KW-0378">Hydrolase</keyword>
<dbReference type="EMBL" id="JBBMQO010000006">
    <property type="protein sequence ID" value="MEM5502137.1"/>
    <property type="molecule type" value="Genomic_DNA"/>
</dbReference>
<dbReference type="SUPFAM" id="SSF53167">
    <property type="entry name" value="Purine and uridine phosphorylases"/>
    <property type="match status" value="1"/>
</dbReference>
<dbReference type="EC" id="3.2.2.16" evidence="2"/>
<dbReference type="PANTHER" id="PTHR46832:SF1">
    <property type="entry name" value="5'-METHYLTHIOADENOSINE_S-ADENOSYLHOMOCYSTEINE NUCLEOSIDASE"/>
    <property type="match status" value="1"/>
</dbReference>
<keyword evidence="3" id="KW-1185">Reference proteome</keyword>
<accession>A0ABU9T7P1</accession>